<gene>
    <name evidence="1" type="ORF">HYALB_00008265</name>
</gene>
<sequence>MNPLKSLGVWFLKIGLELSVHNMVCRIGLTGFPYLLPLTAILRKQKASRLQRHSEKSTVVYICNMETTTMIATGPEVLLEGPVKLTTWHPCLELSDDDNGKTRWRIVMRTEDERDGTFLVLRELSNESTRTLYVIPPPVPQQPRNRREQKQANHVAYWKSRQIFITIRLEGHRCCFPSVFTHKPIDFAEMARKSPQQPFSSAFNLFLGDDQPETVSVAIALHKAFLKFIAKKLLNGPKANLRSRSTHVTKGLDRGTSNDDQAIIETSDWEWGRVVDTSMNGIKTHHVPRNWTEEMFDRDSSYRRYRVFRMSNLRHSWSYEDEGEQEAEENVAGVEEVTYRMEELMDDGEVITHWDIEEPWWLEEMTDDTTE</sequence>
<accession>A0A9N9LDY1</accession>
<evidence type="ECO:0000313" key="1">
    <source>
        <dbReference type="EMBL" id="CAG8973565.1"/>
    </source>
</evidence>
<reference evidence="1" key="1">
    <citation type="submission" date="2021-07" db="EMBL/GenBank/DDBJ databases">
        <authorList>
            <person name="Durling M."/>
        </authorList>
    </citation>
    <scope>NUCLEOTIDE SEQUENCE</scope>
</reference>
<protein>
    <submittedName>
        <fullName evidence="1">Uncharacterized protein</fullName>
    </submittedName>
</protein>
<dbReference type="Proteomes" id="UP000701801">
    <property type="component" value="Unassembled WGS sequence"/>
</dbReference>
<dbReference type="AlphaFoldDB" id="A0A9N9LDY1"/>
<evidence type="ECO:0000313" key="2">
    <source>
        <dbReference type="Proteomes" id="UP000701801"/>
    </source>
</evidence>
<dbReference type="EMBL" id="CAJVRM010000074">
    <property type="protein sequence ID" value="CAG8973565.1"/>
    <property type="molecule type" value="Genomic_DNA"/>
</dbReference>
<name>A0A9N9LDY1_9HELO</name>
<keyword evidence="2" id="KW-1185">Reference proteome</keyword>
<dbReference type="OrthoDB" id="10309357at2759"/>
<comment type="caution">
    <text evidence="1">The sequence shown here is derived from an EMBL/GenBank/DDBJ whole genome shotgun (WGS) entry which is preliminary data.</text>
</comment>
<proteinExistence type="predicted"/>
<organism evidence="1 2">
    <name type="scientific">Hymenoscyphus albidus</name>
    <dbReference type="NCBI Taxonomy" id="595503"/>
    <lineage>
        <taxon>Eukaryota</taxon>
        <taxon>Fungi</taxon>
        <taxon>Dikarya</taxon>
        <taxon>Ascomycota</taxon>
        <taxon>Pezizomycotina</taxon>
        <taxon>Leotiomycetes</taxon>
        <taxon>Helotiales</taxon>
        <taxon>Helotiaceae</taxon>
        <taxon>Hymenoscyphus</taxon>
    </lineage>
</organism>